<dbReference type="GO" id="GO:0016747">
    <property type="term" value="F:acyltransferase activity, transferring groups other than amino-acyl groups"/>
    <property type="evidence" value="ECO:0007669"/>
    <property type="project" value="InterPro"/>
</dbReference>
<dbReference type="SUPFAM" id="SSF55729">
    <property type="entry name" value="Acyl-CoA N-acyltransferases (Nat)"/>
    <property type="match status" value="1"/>
</dbReference>
<dbReference type="Proteomes" id="UP000005667">
    <property type="component" value="Chromosome"/>
</dbReference>
<dbReference type="STRING" id="862719.AZOLI_1266"/>
<organism evidence="3 4">
    <name type="scientific">Azospirillum lipoferum (strain 4B)</name>
    <dbReference type="NCBI Taxonomy" id="862719"/>
    <lineage>
        <taxon>Bacteria</taxon>
        <taxon>Pseudomonadati</taxon>
        <taxon>Pseudomonadota</taxon>
        <taxon>Alphaproteobacteria</taxon>
        <taxon>Rhodospirillales</taxon>
        <taxon>Azospirillaceae</taxon>
        <taxon>Azospirillum</taxon>
    </lineage>
</organism>
<dbReference type="Gene3D" id="3.40.630.30">
    <property type="match status" value="1"/>
</dbReference>
<gene>
    <name evidence="3" type="ordered locus">AZOLI_1266</name>
</gene>
<dbReference type="KEGG" id="ali:AZOLI_1266"/>
<sequence>MATAHRRTGTSGTGANGRFGTEAGEEDGHATLALPVTIRPARQDDLATLEWYGLHTPHREIIAGAFRLQERGDGAMLLADVNGFPVGQICIDFLRKRPSGRATLWALRVFPPFRHLGLGVRLVRAAERLVVQRGVPFAELGVDRDNAGVLPFYERLGYEHCGRERGQFLYHTPEGRLVRVAIDQWLLQKRMMDSAKPEGGRGLRLATD</sequence>
<dbReference type="InterPro" id="IPR000182">
    <property type="entry name" value="GNAT_dom"/>
</dbReference>
<evidence type="ECO:0000259" key="2">
    <source>
        <dbReference type="PROSITE" id="PS51186"/>
    </source>
</evidence>
<proteinExistence type="predicted"/>
<dbReference type="CDD" id="cd04301">
    <property type="entry name" value="NAT_SF"/>
    <property type="match status" value="1"/>
</dbReference>
<accession>G7Z6N6</accession>
<evidence type="ECO:0000313" key="3">
    <source>
        <dbReference type="EMBL" id="CBS86581.1"/>
    </source>
</evidence>
<dbReference type="RefSeq" id="WP_014247602.1">
    <property type="nucleotide sequence ID" value="NC_016622.1"/>
</dbReference>
<evidence type="ECO:0000256" key="1">
    <source>
        <dbReference type="SAM" id="MobiDB-lite"/>
    </source>
</evidence>
<feature type="region of interest" description="Disordered" evidence="1">
    <location>
        <begin position="1"/>
        <end position="26"/>
    </location>
</feature>
<dbReference type="AlphaFoldDB" id="G7Z6N6"/>
<dbReference type="HOGENOM" id="CLU_114410_0_0_5"/>
<dbReference type="OrthoDB" id="9799154at2"/>
<dbReference type="EMBL" id="FQ311868">
    <property type="protein sequence ID" value="CBS86581.1"/>
    <property type="molecule type" value="Genomic_DNA"/>
</dbReference>
<dbReference type="PANTHER" id="PTHR43072">
    <property type="entry name" value="N-ACETYLTRANSFERASE"/>
    <property type="match status" value="1"/>
</dbReference>
<reference evidence="4" key="1">
    <citation type="journal article" date="2011" name="PLoS Genet.">
        <title>Azospirillum genomes reveal transition of bacteria from aquatic to terrestrial environments.</title>
        <authorList>
            <person name="Wisniewski-Dye F."/>
            <person name="Borziak K."/>
            <person name="Khalsa-Moyers G."/>
            <person name="Alexandre G."/>
            <person name="Sukharnikov L.O."/>
            <person name="Wuichet K."/>
            <person name="Hurst G.B."/>
            <person name="McDonald W.H."/>
            <person name="Robertson J.S."/>
            <person name="Barbe V."/>
            <person name="Calteau A."/>
            <person name="Rouy Z."/>
            <person name="Mangenot S."/>
            <person name="Prigent-Combaret C."/>
            <person name="Normand P."/>
            <person name="Boyer M."/>
            <person name="Siguier P."/>
            <person name="Dessaux Y."/>
            <person name="Elmerich C."/>
            <person name="Condemine G."/>
            <person name="Krishnen G."/>
            <person name="Kennedy I."/>
            <person name="Paterson A.H."/>
            <person name="Gonzalez V."/>
            <person name="Mavingui P."/>
            <person name="Zhulin I.B."/>
        </authorList>
    </citation>
    <scope>NUCLEOTIDE SEQUENCE [LARGE SCALE GENOMIC DNA]</scope>
    <source>
        <strain evidence="4">4B</strain>
    </source>
</reference>
<dbReference type="InterPro" id="IPR016181">
    <property type="entry name" value="Acyl_CoA_acyltransferase"/>
</dbReference>
<name>G7Z6N6_AZOL4</name>
<keyword evidence="4" id="KW-1185">Reference proteome</keyword>
<dbReference type="Pfam" id="PF00583">
    <property type="entry name" value="Acetyltransf_1"/>
    <property type="match status" value="1"/>
</dbReference>
<evidence type="ECO:0000313" key="4">
    <source>
        <dbReference type="Proteomes" id="UP000005667"/>
    </source>
</evidence>
<protein>
    <submittedName>
        <fullName evidence="3">Acetyltransferase</fullName>
    </submittedName>
</protein>
<dbReference type="PROSITE" id="PS51186">
    <property type="entry name" value="GNAT"/>
    <property type="match status" value="1"/>
</dbReference>
<feature type="domain" description="N-acetyltransferase" evidence="2">
    <location>
        <begin position="36"/>
        <end position="179"/>
    </location>
</feature>